<protein>
    <submittedName>
        <fullName evidence="5">Putative carboxysome shell protein</fullName>
    </submittedName>
</protein>
<comment type="similarity">
    <text evidence="3">Belongs to the bacterial microcompartments protein family.</text>
</comment>
<name>A0A0E0UUY7_LISMM</name>
<organism evidence="5 6">
    <name type="scientific">Listeria monocytogenes serotype 4a (strain M7)</name>
    <dbReference type="NCBI Taxonomy" id="1030009"/>
    <lineage>
        <taxon>Bacteria</taxon>
        <taxon>Bacillati</taxon>
        <taxon>Bacillota</taxon>
        <taxon>Bacilli</taxon>
        <taxon>Bacillales</taxon>
        <taxon>Listeriaceae</taxon>
        <taxon>Listeria</taxon>
    </lineage>
</organism>
<dbReference type="EMBL" id="CP002816">
    <property type="protein sequence ID" value="AEH92154.1"/>
    <property type="molecule type" value="Genomic_DNA"/>
</dbReference>
<proteinExistence type="inferred from homology"/>
<dbReference type="AlphaFoldDB" id="A0A0E0UUY7"/>
<feature type="domain" description="BMC" evidence="4">
    <location>
        <begin position="5"/>
        <end position="87"/>
    </location>
</feature>
<accession>A0A0E0UUY7</accession>
<evidence type="ECO:0000313" key="5">
    <source>
        <dbReference type="EMBL" id="AEH92154.1"/>
    </source>
</evidence>
<dbReference type="SMART" id="SM00877">
    <property type="entry name" value="BMC"/>
    <property type="match status" value="2"/>
</dbReference>
<dbReference type="RefSeq" id="WP_003736310.1">
    <property type="nucleotide sequence ID" value="NC_017537.1"/>
</dbReference>
<sequence length="184" mass="19253">MKMDTLGFLELNSISKGIEAVDTMLKAANSELIYAKASCPGKYYILIAGTVDSVAQSIEAGTKIGAANIVGNLVIPRVSDQVIKAINKTEVPDEMNAVGVMEYYSCSGSIIAADAAVKAADVQLLDIRLATGIAGKSFVVLTGDTAACEAAVEAGLAAAKEEALLINKVVIPRPRKEVFESLIY</sequence>
<gene>
    <name evidence="5" type="primary">pduT</name>
    <name evidence="5" type="ordered locus">LMM7_1149</name>
</gene>
<evidence type="ECO:0000259" key="4">
    <source>
        <dbReference type="PROSITE" id="PS51930"/>
    </source>
</evidence>
<dbReference type="GeneID" id="93239001"/>
<evidence type="ECO:0000256" key="3">
    <source>
        <dbReference type="PROSITE-ProRule" id="PRU01278"/>
    </source>
</evidence>
<feature type="domain" description="BMC" evidence="4">
    <location>
        <begin position="97"/>
        <end position="183"/>
    </location>
</feature>
<dbReference type="Pfam" id="PF00936">
    <property type="entry name" value="BMC"/>
    <property type="match status" value="2"/>
</dbReference>
<dbReference type="SUPFAM" id="SSF143414">
    <property type="entry name" value="CcmK-like"/>
    <property type="match status" value="2"/>
</dbReference>
<dbReference type="CDD" id="cd07054">
    <property type="entry name" value="BMC_PduT_repeat2"/>
    <property type="match status" value="1"/>
</dbReference>
<evidence type="ECO:0000256" key="2">
    <source>
        <dbReference type="ARBA" id="ARBA00024446"/>
    </source>
</evidence>
<evidence type="ECO:0000256" key="1">
    <source>
        <dbReference type="ARBA" id="ARBA00024322"/>
    </source>
</evidence>
<comment type="subcellular location">
    <subcellularLocation>
        <location evidence="1">Bacterial microcompartment</location>
    </subcellularLocation>
</comment>
<dbReference type="InterPro" id="IPR037233">
    <property type="entry name" value="CcmK-like_sf"/>
</dbReference>
<dbReference type="GO" id="GO:0031469">
    <property type="term" value="C:bacterial microcompartment"/>
    <property type="evidence" value="ECO:0007669"/>
    <property type="project" value="UniProtKB-SubCell"/>
</dbReference>
<dbReference type="PANTHER" id="PTHR33941">
    <property type="entry name" value="PROPANEDIOL UTILIZATION PROTEIN PDUA"/>
    <property type="match status" value="1"/>
</dbReference>
<dbReference type="Proteomes" id="UP000000486">
    <property type="component" value="Chromosome"/>
</dbReference>
<dbReference type="PROSITE" id="PS51930">
    <property type="entry name" value="BMC_2"/>
    <property type="match status" value="2"/>
</dbReference>
<dbReference type="PATRIC" id="fig|1030009.3.peg.1138"/>
<dbReference type="InterPro" id="IPR011238">
    <property type="entry name" value="Micro_shell_prot_PduT"/>
</dbReference>
<dbReference type="Gene3D" id="3.30.70.1710">
    <property type="match status" value="2"/>
</dbReference>
<dbReference type="KEGG" id="lmq:LMM7_1149"/>
<dbReference type="InterPro" id="IPR000249">
    <property type="entry name" value="BMC_dom"/>
</dbReference>
<dbReference type="HOGENOM" id="CLU_115793_0_0_9"/>
<dbReference type="PIRSF" id="PIRSF034834">
    <property type="entry name" value="PduT"/>
    <property type="match status" value="1"/>
</dbReference>
<dbReference type="InterPro" id="IPR044872">
    <property type="entry name" value="CcmK/CsoS1_BMC"/>
</dbReference>
<dbReference type="CDD" id="cd07053">
    <property type="entry name" value="BMC_PduT_repeat1"/>
    <property type="match status" value="1"/>
</dbReference>
<reference evidence="5 6" key="1">
    <citation type="journal article" date="2011" name="J. Bacteriol.">
        <title>Genome sequence of the nonpathogenic Listeria monocytogenes serovar 4a strain M7.</title>
        <authorList>
            <person name="Chen J."/>
            <person name="Xia Y."/>
            <person name="Cheng C."/>
            <person name="Fang C."/>
            <person name="Shan Y."/>
            <person name="Jin G."/>
            <person name="Fang W."/>
        </authorList>
    </citation>
    <scope>NUCLEOTIDE SEQUENCE [LARGE SCALE GENOMIC DNA]</scope>
    <source>
        <strain evidence="5 6">M7</strain>
    </source>
</reference>
<dbReference type="PANTHER" id="PTHR33941:SF11">
    <property type="entry name" value="BACTERIAL MICROCOMPARTMENT SHELL PROTEIN PDUJ"/>
    <property type="match status" value="1"/>
</dbReference>
<dbReference type="InterPro" id="IPR050575">
    <property type="entry name" value="BMC_shell"/>
</dbReference>
<evidence type="ECO:0000313" key="6">
    <source>
        <dbReference type="Proteomes" id="UP000000486"/>
    </source>
</evidence>
<keyword evidence="2" id="KW-1283">Bacterial microcompartment</keyword>